<accession>A0A3E5GWG0</accession>
<dbReference type="SMART" id="SM00530">
    <property type="entry name" value="HTH_XRE"/>
    <property type="match status" value="1"/>
</dbReference>
<dbReference type="EMBL" id="QSVQ01000002">
    <property type="protein sequence ID" value="RGO54082.1"/>
    <property type="molecule type" value="Genomic_DNA"/>
</dbReference>
<evidence type="ECO:0000313" key="4">
    <source>
        <dbReference type="Proteomes" id="UP000261055"/>
    </source>
</evidence>
<dbReference type="RefSeq" id="WP_009259791.1">
    <property type="nucleotide sequence ID" value="NZ_QSVQ01000002.1"/>
</dbReference>
<reference evidence="3 4" key="1">
    <citation type="submission" date="2018-08" db="EMBL/GenBank/DDBJ databases">
        <title>A genome reference for cultivated species of the human gut microbiota.</title>
        <authorList>
            <person name="Zou Y."/>
            <person name="Xue W."/>
            <person name="Luo G."/>
        </authorList>
    </citation>
    <scope>NUCLEOTIDE SEQUENCE [LARGE SCALE GENOMIC DNA]</scope>
    <source>
        <strain evidence="3 4">OM02-12</strain>
    </source>
</reference>
<protein>
    <submittedName>
        <fullName evidence="3">XRE family transcriptional regulator</fullName>
    </submittedName>
</protein>
<evidence type="ECO:0000313" key="3">
    <source>
        <dbReference type="EMBL" id="RGO54082.1"/>
    </source>
</evidence>
<dbReference type="PANTHER" id="PTHR46797">
    <property type="entry name" value="HTH-TYPE TRANSCRIPTIONAL REGULATOR"/>
    <property type="match status" value="1"/>
</dbReference>
<dbReference type="InterPro" id="IPR010982">
    <property type="entry name" value="Lambda_DNA-bd_dom_sf"/>
</dbReference>
<feature type="domain" description="HTH cro/C1-type" evidence="2">
    <location>
        <begin position="10"/>
        <end position="64"/>
    </location>
</feature>
<dbReference type="PANTHER" id="PTHR46797:SF1">
    <property type="entry name" value="METHYLPHOSPHONATE SYNTHASE"/>
    <property type="match status" value="1"/>
</dbReference>
<dbReference type="InterPro" id="IPR050807">
    <property type="entry name" value="TransReg_Diox_bact_type"/>
</dbReference>
<dbReference type="InterPro" id="IPR001387">
    <property type="entry name" value="Cro/C1-type_HTH"/>
</dbReference>
<dbReference type="Pfam" id="PF01381">
    <property type="entry name" value="HTH_3"/>
    <property type="match status" value="1"/>
</dbReference>
<dbReference type="GeneID" id="78199894"/>
<proteinExistence type="predicted"/>
<dbReference type="GO" id="GO:0003700">
    <property type="term" value="F:DNA-binding transcription factor activity"/>
    <property type="evidence" value="ECO:0007669"/>
    <property type="project" value="TreeGrafter"/>
</dbReference>
<comment type="caution">
    <text evidence="3">The sequence shown here is derived from an EMBL/GenBank/DDBJ whole genome shotgun (WGS) entry which is preliminary data.</text>
</comment>
<gene>
    <name evidence="3" type="ORF">DXB12_03000</name>
</gene>
<keyword evidence="4" id="KW-1185">Reference proteome</keyword>
<dbReference type="PROSITE" id="PS50943">
    <property type="entry name" value="HTH_CROC1"/>
    <property type="match status" value="1"/>
</dbReference>
<organism evidence="3 4">
    <name type="scientific">Dorea formicigenerans</name>
    <dbReference type="NCBI Taxonomy" id="39486"/>
    <lineage>
        <taxon>Bacteria</taxon>
        <taxon>Bacillati</taxon>
        <taxon>Bacillota</taxon>
        <taxon>Clostridia</taxon>
        <taxon>Lachnospirales</taxon>
        <taxon>Lachnospiraceae</taxon>
        <taxon>Dorea</taxon>
    </lineage>
</organism>
<dbReference type="AlphaFoldDB" id="A0A3E5GWG0"/>
<sequence length="105" mass="11310">MDAQAVGQRIKAAREAKGLTQEGLAALVDLSPTHVSVIERGLKIPNLDSFVAIANALGVSADSLLIDVVDHATESAACELSNRISHLPHRERMKILNAFRILTEE</sequence>
<dbReference type="GO" id="GO:0005829">
    <property type="term" value="C:cytosol"/>
    <property type="evidence" value="ECO:0007669"/>
    <property type="project" value="TreeGrafter"/>
</dbReference>
<evidence type="ECO:0000256" key="1">
    <source>
        <dbReference type="ARBA" id="ARBA00023125"/>
    </source>
</evidence>
<dbReference type="GO" id="GO:0003677">
    <property type="term" value="F:DNA binding"/>
    <property type="evidence" value="ECO:0007669"/>
    <property type="project" value="UniProtKB-KW"/>
</dbReference>
<dbReference type="Proteomes" id="UP000261055">
    <property type="component" value="Unassembled WGS sequence"/>
</dbReference>
<dbReference type="CDD" id="cd00093">
    <property type="entry name" value="HTH_XRE"/>
    <property type="match status" value="1"/>
</dbReference>
<evidence type="ECO:0000259" key="2">
    <source>
        <dbReference type="PROSITE" id="PS50943"/>
    </source>
</evidence>
<name>A0A3E5GWG0_9FIRM</name>
<dbReference type="Gene3D" id="1.10.260.40">
    <property type="entry name" value="lambda repressor-like DNA-binding domains"/>
    <property type="match status" value="1"/>
</dbReference>
<dbReference type="SUPFAM" id="SSF47413">
    <property type="entry name" value="lambda repressor-like DNA-binding domains"/>
    <property type="match status" value="1"/>
</dbReference>
<keyword evidence="1" id="KW-0238">DNA-binding</keyword>